<keyword evidence="8" id="KW-0949">S-adenosyl-L-methionine</keyword>
<evidence type="ECO:0000256" key="4">
    <source>
        <dbReference type="ARBA" id="ARBA00013346"/>
    </source>
</evidence>
<keyword evidence="6 10" id="KW-0489">Methyltransferase</keyword>
<evidence type="ECO:0000256" key="8">
    <source>
        <dbReference type="ARBA" id="ARBA00022691"/>
    </source>
</evidence>
<dbReference type="NCBIfam" id="TIGR00080">
    <property type="entry name" value="pimt"/>
    <property type="match status" value="1"/>
</dbReference>
<dbReference type="NCBIfam" id="NF001453">
    <property type="entry name" value="PRK00312.1"/>
    <property type="match status" value="1"/>
</dbReference>
<dbReference type="InterPro" id="IPR029063">
    <property type="entry name" value="SAM-dependent_MTases_sf"/>
</dbReference>
<dbReference type="InterPro" id="IPR000682">
    <property type="entry name" value="PCMT"/>
</dbReference>
<evidence type="ECO:0000256" key="1">
    <source>
        <dbReference type="ARBA" id="ARBA00004496"/>
    </source>
</evidence>
<dbReference type="GO" id="GO:0005737">
    <property type="term" value="C:cytoplasm"/>
    <property type="evidence" value="ECO:0007669"/>
    <property type="project" value="UniProtKB-SubCell"/>
</dbReference>
<dbReference type="EMBL" id="LCKS01000006">
    <property type="protein sequence ID" value="KKU02835.1"/>
    <property type="molecule type" value="Genomic_DNA"/>
</dbReference>
<evidence type="ECO:0000313" key="11">
    <source>
        <dbReference type="Proteomes" id="UP000034264"/>
    </source>
</evidence>
<gene>
    <name evidence="10" type="ORF">UX05_C0006G0008</name>
</gene>
<reference evidence="10 11" key="1">
    <citation type="journal article" date="2015" name="Nature">
        <title>rRNA introns, odd ribosomes, and small enigmatic genomes across a large radiation of phyla.</title>
        <authorList>
            <person name="Brown C.T."/>
            <person name="Hug L.A."/>
            <person name="Thomas B.C."/>
            <person name="Sharon I."/>
            <person name="Castelle C.J."/>
            <person name="Singh A."/>
            <person name="Wilkins M.J."/>
            <person name="Williams K.H."/>
            <person name="Banfield J.F."/>
        </authorList>
    </citation>
    <scope>NUCLEOTIDE SEQUENCE [LARGE SCALE GENOMIC DNA]</scope>
</reference>
<evidence type="ECO:0000313" key="10">
    <source>
        <dbReference type="EMBL" id="KKU02835.1"/>
    </source>
</evidence>
<dbReference type="GO" id="GO:0032259">
    <property type="term" value="P:methylation"/>
    <property type="evidence" value="ECO:0007669"/>
    <property type="project" value="UniProtKB-KW"/>
</dbReference>
<evidence type="ECO:0000256" key="7">
    <source>
        <dbReference type="ARBA" id="ARBA00022679"/>
    </source>
</evidence>
<name>A0A0G1Q2E7_9BACT</name>
<organism evidence="10 11">
    <name type="scientific">Candidatus Amesbacteria bacterium GW2011_GWC2_45_19</name>
    <dbReference type="NCBI Taxonomy" id="1618366"/>
    <lineage>
        <taxon>Bacteria</taxon>
        <taxon>Candidatus Amesiibacteriota</taxon>
    </lineage>
</organism>
<comment type="subcellular location">
    <subcellularLocation>
        <location evidence="1">Cytoplasm</location>
    </subcellularLocation>
</comment>
<evidence type="ECO:0000256" key="6">
    <source>
        <dbReference type="ARBA" id="ARBA00022603"/>
    </source>
</evidence>
<dbReference type="GO" id="GO:0004719">
    <property type="term" value="F:protein-L-isoaspartate (D-aspartate) O-methyltransferase activity"/>
    <property type="evidence" value="ECO:0007669"/>
    <property type="project" value="UniProtKB-UniRule"/>
</dbReference>
<dbReference type="Pfam" id="PF01135">
    <property type="entry name" value="PCMT"/>
    <property type="match status" value="1"/>
</dbReference>
<dbReference type="PATRIC" id="fig|1618366.3.peg.535"/>
<comment type="similarity">
    <text evidence="2">Belongs to the methyltransferase superfamily. L-isoaspartyl/D-aspartyl protein methyltransferase family.</text>
</comment>
<evidence type="ECO:0000256" key="9">
    <source>
        <dbReference type="NCBIfam" id="TIGR00080"/>
    </source>
</evidence>
<dbReference type="Proteomes" id="UP000034264">
    <property type="component" value="Unassembled WGS sequence"/>
</dbReference>
<dbReference type="SUPFAM" id="SSF53335">
    <property type="entry name" value="S-adenosyl-L-methionine-dependent methyltransferases"/>
    <property type="match status" value="1"/>
</dbReference>
<accession>A0A0G1Q2E7</accession>
<dbReference type="CDD" id="cd02440">
    <property type="entry name" value="AdoMet_MTases"/>
    <property type="match status" value="1"/>
</dbReference>
<evidence type="ECO:0000256" key="5">
    <source>
        <dbReference type="ARBA" id="ARBA00022490"/>
    </source>
</evidence>
<dbReference type="PROSITE" id="PS01279">
    <property type="entry name" value="PCMT"/>
    <property type="match status" value="1"/>
</dbReference>
<dbReference type="AlphaFoldDB" id="A0A0G1Q2E7"/>
<dbReference type="EC" id="2.1.1.77" evidence="3 9"/>
<dbReference type="Gene3D" id="3.40.50.150">
    <property type="entry name" value="Vaccinia Virus protein VP39"/>
    <property type="match status" value="1"/>
</dbReference>
<dbReference type="GO" id="GO:0030091">
    <property type="term" value="P:protein repair"/>
    <property type="evidence" value="ECO:0007669"/>
    <property type="project" value="UniProtKB-UniRule"/>
</dbReference>
<dbReference type="PANTHER" id="PTHR11579">
    <property type="entry name" value="PROTEIN-L-ISOASPARTATE O-METHYLTRANSFERASE"/>
    <property type="match status" value="1"/>
</dbReference>
<sequence>MDGQDNKERVRAAMAAVDRAAFVPEEWRWAAGEDRPLPIGYGQTVSQPYTVARMLELLGSGGRVLEVGTGSGWQTAILARLFDKVYSVEIIPQLAREAKFRLQKLKLKNVKIKVGDGKKGWKRYAPYDGIIVAADADEVPPALVSQLAEGGRMVIPVRGEMLKIEKHGRFVFVPLV</sequence>
<protein>
    <recommendedName>
        <fullName evidence="4 9">Protein-L-isoaspartate O-methyltransferase</fullName>
        <ecNumber evidence="3 9">2.1.1.77</ecNumber>
    </recommendedName>
</protein>
<evidence type="ECO:0000256" key="2">
    <source>
        <dbReference type="ARBA" id="ARBA00005369"/>
    </source>
</evidence>
<comment type="caution">
    <text evidence="10">The sequence shown here is derived from an EMBL/GenBank/DDBJ whole genome shotgun (WGS) entry which is preliminary data.</text>
</comment>
<evidence type="ECO:0000256" key="3">
    <source>
        <dbReference type="ARBA" id="ARBA00011890"/>
    </source>
</evidence>
<keyword evidence="5" id="KW-0963">Cytoplasm</keyword>
<dbReference type="PANTHER" id="PTHR11579:SF0">
    <property type="entry name" value="PROTEIN-L-ISOASPARTATE(D-ASPARTATE) O-METHYLTRANSFERASE"/>
    <property type="match status" value="1"/>
</dbReference>
<keyword evidence="7 10" id="KW-0808">Transferase</keyword>
<proteinExistence type="inferred from homology"/>